<sequence length="132" mass="13969">MNSAPNYAVMAVPPPISSFDQQKFGGIEVDASGDNSMIVHGTFMLDGQITSSASYIPAVISLNNRTVSVSGSTINLVSPFIHTPNVSTLFNPTFSGSNVERFETPLDFYGHAVFVTPVQNASGSTMMCLCLG</sequence>
<proteinExistence type="predicted"/>
<dbReference type="EMBL" id="MN739477">
    <property type="protein sequence ID" value="QHT06887.1"/>
    <property type="molecule type" value="Genomic_DNA"/>
</dbReference>
<accession>A0A6C0CRP2</accession>
<organism evidence="1">
    <name type="scientific">viral metagenome</name>
    <dbReference type="NCBI Taxonomy" id="1070528"/>
    <lineage>
        <taxon>unclassified sequences</taxon>
        <taxon>metagenomes</taxon>
        <taxon>organismal metagenomes</taxon>
    </lineage>
</organism>
<evidence type="ECO:0000313" key="1">
    <source>
        <dbReference type="EMBL" id="QHT06887.1"/>
    </source>
</evidence>
<dbReference type="AlphaFoldDB" id="A0A6C0CRP2"/>
<reference evidence="1" key="1">
    <citation type="journal article" date="2020" name="Nature">
        <title>Giant virus diversity and host interactions through global metagenomics.</title>
        <authorList>
            <person name="Schulz F."/>
            <person name="Roux S."/>
            <person name="Paez-Espino D."/>
            <person name="Jungbluth S."/>
            <person name="Walsh D.A."/>
            <person name="Denef V.J."/>
            <person name="McMahon K.D."/>
            <person name="Konstantinidis K.T."/>
            <person name="Eloe-Fadrosh E.A."/>
            <person name="Kyrpides N.C."/>
            <person name="Woyke T."/>
        </authorList>
    </citation>
    <scope>NUCLEOTIDE SEQUENCE</scope>
    <source>
        <strain evidence="1">GVMAG-M-3300021473-15</strain>
    </source>
</reference>
<name>A0A6C0CRP2_9ZZZZ</name>
<protein>
    <submittedName>
        <fullName evidence="1">Uncharacterized protein</fullName>
    </submittedName>
</protein>